<name>A0A6S6SC50_9GAMM</name>
<dbReference type="Pfam" id="PF09712">
    <property type="entry name" value="PHA_synth_III_E"/>
    <property type="match status" value="1"/>
</dbReference>
<evidence type="ECO:0000256" key="3">
    <source>
        <dbReference type="ARBA" id="ARBA00022752"/>
    </source>
</evidence>
<dbReference type="UniPathway" id="UPA00917"/>
<proteinExistence type="predicted"/>
<organism evidence="4">
    <name type="scientific">uncultured Thiotrichaceae bacterium</name>
    <dbReference type="NCBI Taxonomy" id="298394"/>
    <lineage>
        <taxon>Bacteria</taxon>
        <taxon>Pseudomonadati</taxon>
        <taxon>Pseudomonadota</taxon>
        <taxon>Gammaproteobacteria</taxon>
        <taxon>Thiotrichales</taxon>
        <taxon>Thiotrichaceae</taxon>
        <taxon>environmental samples</taxon>
    </lineage>
</organism>
<evidence type="ECO:0000256" key="2">
    <source>
        <dbReference type="ARBA" id="ARBA00019066"/>
    </source>
</evidence>
<dbReference type="AlphaFoldDB" id="A0A6S6SC50"/>
<dbReference type="EMBL" id="CACVAY010000007">
    <property type="protein sequence ID" value="CAA6800872.1"/>
    <property type="molecule type" value="Genomic_DNA"/>
</dbReference>
<evidence type="ECO:0000313" key="4">
    <source>
        <dbReference type="EMBL" id="CAA6800872.1"/>
    </source>
</evidence>
<dbReference type="NCBIfam" id="TIGR01834">
    <property type="entry name" value="PHA_synth_III_E"/>
    <property type="match status" value="1"/>
</dbReference>
<dbReference type="InterPro" id="IPR010123">
    <property type="entry name" value="PHA_synth_III_E"/>
</dbReference>
<gene>
    <name evidence="4" type="ORF">HELGO_WM10475</name>
</gene>
<reference evidence="4" key="1">
    <citation type="submission" date="2020-01" db="EMBL/GenBank/DDBJ databases">
        <authorList>
            <person name="Meier V. D."/>
            <person name="Meier V D."/>
        </authorList>
    </citation>
    <scope>NUCLEOTIDE SEQUENCE</scope>
    <source>
        <strain evidence="4">HLG_WM_MAG_07</strain>
    </source>
</reference>
<comment type="pathway">
    <text evidence="1">Biopolymer metabolism; poly-(R)-3-hydroxybutanoate biosynthesis.</text>
</comment>
<dbReference type="Gene3D" id="1.10.150.20">
    <property type="entry name" value="5' to 3' exonuclease, C-terminal subdomain"/>
    <property type="match status" value="1"/>
</dbReference>
<keyword evidence="3" id="KW-0583">PHB biosynthesis</keyword>
<protein>
    <recommendedName>
        <fullName evidence="2">Poly(3-hydroxyalkanoate) polymerase subunit PhaE</fullName>
    </recommendedName>
</protein>
<accession>A0A6S6SC50</accession>
<evidence type="ECO:0000256" key="1">
    <source>
        <dbReference type="ARBA" id="ARBA00004683"/>
    </source>
</evidence>
<dbReference type="GO" id="GO:0042619">
    <property type="term" value="P:poly-hydroxybutyrate biosynthetic process"/>
    <property type="evidence" value="ECO:0007669"/>
    <property type="project" value="UniProtKB-KW"/>
</dbReference>
<sequence>MTDVNWTQEMEKNWVDMQKQYWDVWGNMVKASSAQPESEMNMPPWGKTLEDWWNNSSQATPADVNDVMSRITDMGRMYMSMAEMMHQSSELYAAQPQKKEPLDLWMSMMEKGFSDWAKQIAMGNVPDSAVGVGPMHSDGWLKVLKSLGMDMMPNMGAFGASSSQGWQDQLRKMLSTPGVGYSRESQEQLQVLAKLMQDYQECLKKYLGIFSIQGTDSIQALRAYMKKLSKEEQEVTTLRELFDTWVNVNEKQYAEFVLSLQYQAVYGNMVNAFMRLKSAMNEQVERLYKAANLPTRSEFNAALQKQQFLKRENRALRKTLKVVMSRLDDLETTIYNDGEVALSHKKSSAGQDKETSEDDLTKIKGLGPKMSEKLYDMGIKSFTGLSELSLDTLHDFDKSLGSQGRLLRDDWVGQAKSFVEKSKP</sequence>